<evidence type="ECO:0000256" key="7">
    <source>
        <dbReference type="ARBA" id="ARBA00022884"/>
    </source>
</evidence>
<dbReference type="GO" id="GO:0000049">
    <property type="term" value="F:tRNA binding"/>
    <property type="evidence" value="ECO:0007669"/>
    <property type="project" value="UniProtKB-KW"/>
</dbReference>
<dbReference type="InterPro" id="IPR046884">
    <property type="entry name" value="MnmA-like_central"/>
</dbReference>
<comment type="subcellular location">
    <subcellularLocation>
        <location evidence="10">Cytoplasm</location>
    </subcellularLocation>
</comment>
<comment type="caution">
    <text evidence="10">Lacks conserved residue(s) required for the propagation of feature annotation.</text>
</comment>
<feature type="region of interest" description="Interaction with tRNA" evidence="10">
    <location>
        <begin position="382"/>
        <end position="383"/>
    </location>
</feature>
<dbReference type="EC" id="2.8.1.13" evidence="10"/>
<dbReference type="GO" id="GO:0103016">
    <property type="term" value="F:tRNA-uridine 2-sulfurtransferase activity"/>
    <property type="evidence" value="ECO:0007669"/>
    <property type="project" value="UniProtKB-EC"/>
</dbReference>
<dbReference type="InterPro" id="IPR046885">
    <property type="entry name" value="MnmA-like_C"/>
</dbReference>
<evidence type="ECO:0000256" key="9">
    <source>
        <dbReference type="ARBA" id="ARBA00051542"/>
    </source>
</evidence>
<dbReference type="GO" id="GO:0005737">
    <property type="term" value="C:cytoplasm"/>
    <property type="evidence" value="ECO:0007669"/>
    <property type="project" value="UniProtKB-SubCell"/>
</dbReference>
<dbReference type="Gene3D" id="2.40.30.10">
    <property type="entry name" value="Translation factors"/>
    <property type="match status" value="1"/>
</dbReference>
<dbReference type="Gene3D" id="3.40.50.620">
    <property type="entry name" value="HUPs"/>
    <property type="match status" value="1"/>
</dbReference>
<dbReference type="Pfam" id="PF03054">
    <property type="entry name" value="tRNA_Me_trans"/>
    <property type="match status" value="1"/>
</dbReference>
<evidence type="ECO:0000256" key="6">
    <source>
        <dbReference type="ARBA" id="ARBA00022840"/>
    </source>
</evidence>
<reference evidence="13 14" key="1">
    <citation type="journal article" date="2016" name="Nat. Commun.">
        <title>Thousands of microbial genomes shed light on interconnected biogeochemical processes in an aquifer system.</title>
        <authorList>
            <person name="Anantharaman K."/>
            <person name="Brown C.T."/>
            <person name="Hug L.A."/>
            <person name="Sharon I."/>
            <person name="Castelle C.J."/>
            <person name="Probst A.J."/>
            <person name="Thomas B.C."/>
            <person name="Singh A."/>
            <person name="Wilkins M.J."/>
            <person name="Karaoz U."/>
            <person name="Brodie E.L."/>
            <person name="Williams K.H."/>
            <person name="Hubbard S.S."/>
            <person name="Banfield J.F."/>
        </authorList>
    </citation>
    <scope>NUCLEOTIDE SEQUENCE [LARGE SCALE GENOMIC DNA]</scope>
</reference>
<dbReference type="EMBL" id="MFFW01000038">
    <property type="protein sequence ID" value="OGF24073.1"/>
    <property type="molecule type" value="Genomic_DNA"/>
</dbReference>
<evidence type="ECO:0000256" key="2">
    <source>
        <dbReference type="ARBA" id="ARBA00022555"/>
    </source>
</evidence>
<name>A0A1F5SC83_9BACT</name>
<feature type="domain" description="tRNA-specific 2-thiouridylase MnmA-like C-terminal" evidence="11">
    <location>
        <begin position="356"/>
        <end position="431"/>
    </location>
</feature>
<protein>
    <recommendedName>
        <fullName evidence="10">tRNA-specific 2-thiouridylase MnmA</fullName>
        <ecNumber evidence="10">2.8.1.13</ecNumber>
    </recommendedName>
</protein>
<dbReference type="Pfam" id="PF20258">
    <property type="entry name" value="tRNA_Me_trans_C"/>
    <property type="match status" value="1"/>
</dbReference>
<dbReference type="PANTHER" id="PTHR11933">
    <property type="entry name" value="TRNA 5-METHYLAMINOMETHYL-2-THIOURIDYLATE -METHYLTRANSFERASE"/>
    <property type="match status" value="1"/>
</dbReference>
<gene>
    <name evidence="10" type="primary">mnmA</name>
    <name evidence="13" type="ORF">A3H66_00865</name>
</gene>
<comment type="catalytic activity">
    <reaction evidence="9 10">
        <text>S-sulfanyl-L-cysteinyl-[protein] + uridine(34) in tRNA + AH2 + ATP = 2-thiouridine(34) in tRNA + L-cysteinyl-[protein] + A + AMP + diphosphate + H(+)</text>
        <dbReference type="Rhea" id="RHEA:47032"/>
        <dbReference type="Rhea" id="RHEA-COMP:10131"/>
        <dbReference type="Rhea" id="RHEA-COMP:11726"/>
        <dbReference type="Rhea" id="RHEA-COMP:11727"/>
        <dbReference type="Rhea" id="RHEA-COMP:11728"/>
        <dbReference type="ChEBI" id="CHEBI:13193"/>
        <dbReference type="ChEBI" id="CHEBI:15378"/>
        <dbReference type="ChEBI" id="CHEBI:17499"/>
        <dbReference type="ChEBI" id="CHEBI:29950"/>
        <dbReference type="ChEBI" id="CHEBI:30616"/>
        <dbReference type="ChEBI" id="CHEBI:33019"/>
        <dbReference type="ChEBI" id="CHEBI:61963"/>
        <dbReference type="ChEBI" id="CHEBI:65315"/>
        <dbReference type="ChEBI" id="CHEBI:87170"/>
        <dbReference type="ChEBI" id="CHEBI:456215"/>
        <dbReference type="EC" id="2.8.1.13"/>
    </reaction>
</comment>
<dbReference type="InterPro" id="IPR023382">
    <property type="entry name" value="MnmA-like_central_sf"/>
</dbReference>
<feature type="binding site" evidence="10">
    <location>
        <position position="137"/>
    </location>
    <ligand>
        <name>ATP</name>
        <dbReference type="ChEBI" id="CHEBI:30616"/>
    </ligand>
</feature>
<keyword evidence="3 10" id="KW-0808">Transferase</keyword>
<keyword evidence="7 10" id="KW-0694">RNA-binding</keyword>
<dbReference type="FunFam" id="3.40.50.620:FF:000115">
    <property type="entry name" value="tRNA-specific 2-thiouridylase MnmA"/>
    <property type="match status" value="1"/>
</dbReference>
<dbReference type="PANTHER" id="PTHR11933:SF5">
    <property type="entry name" value="MITOCHONDRIAL TRNA-SPECIFIC 2-THIOURIDYLASE 1"/>
    <property type="match status" value="1"/>
</dbReference>
<sequence length="433" mass="48616">MDIRKKLKIAVAMSGGVDSSVAAKLLYDQGHDVTGVFLYFWHEDNPSGALKGRGGPENKCCSSGALLDARRAAAKIGIRLLTLDFTKVFKKQVVDDFLSEYARGRTPNPCVRCNKLVKLGFLIKAARKLGFDYLASGHYARLWPEIPNSKSSRRQDHATRRQSPKNAPQITYKLYKAKDENKDQSYFLHTLNQYALKHLLFPLGDYTKSEVRQMAKKFDLPVAEKPDSQEICFVPDKNHNDFLKRHLKLKPGPIKLLTSPNPLLRKQGNACPLGKEEIRGIKMFGKAIIPLTPFIKGEVFGKGRIIGRHQGLPLYTIGQRKGINLGHGPFYAAKMDYKKNILYVVGAKNENKIFSRDLIAKNVDWISQTTPPARLNCQAMTRYRQKAVACRLSKIKGGAYKVKFARPLRAIMPGQSVVFYRGWEVLGGGVIAK</sequence>
<proteinExistence type="inferred from homology"/>
<evidence type="ECO:0000259" key="11">
    <source>
        <dbReference type="Pfam" id="PF20258"/>
    </source>
</evidence>
<evidence type="ECO:0000259" key="12">
    <source>
        <dbReference type="Pfam" id="PF20259"/>
    </source>
</evidence>
<feature type="site" description="Interaction with tRNA" evidence="10">
    <location>
        <position position="415"/>
    </location>
</feature>
<dbReference type="InterPro" id="IPR014729">
    <property type="entry name" value="Rossmann-like_a/b/a_fold"/>
</dbReference>
<dbReference type="InterPro" id="IPR004506">
    <property type="entry name" value="MnmA-like"/>
</dbReference>
<dbReference type="NCBIfam" id="NF001138">
    <property type="entry name" value="PRK00143.1"/>
    <property type="match status" value="1"/>
</dbReference>
<keyword evidence="1 10" id="KW-0963">Cytoplasm</keyword>
<feature type="binding site" evidence="10">
    <location>
        <begin position="12"/>
        <end position="19"/>
    </location>
    <ligand>
        <name>ATP</name>
        <dbReference type="ChEBI" id="CHEBI:30616"/>
    </ligand>
</feature>
<feature type="region of interest" description="Interaction with tRNA" evidence="10">
    <location>
        <begin position="182"/>
        <end position="184"/>
    </location>
</feature>
<evidence type="ECO:0000256" key="8">
    <source>
        <dbReference type="ARBA" id="ARBA00023157"/>
    </source>
</evidence>
<evidence type="ECO:0000256" key="4">
    <source>
        <dbReference type="ARBA" id="ARBA00022694"/>
    </source>
</evidence>
<feature type="site" description="Interaction with tRNA" evidence="10">
    <location>
        <position position="138"/>
    </location>
</feature>
<comment type="similarity">
    <text evidence="10">Belongs to the MnmA/TRMU family.</text>
</comment>
<dbReference type="Proteomes" id="UP000178783">
    <property type="component" value="Unassembled WGS sequence"/>
</dbReference>
<evidence type="ECO:0000256" key="10">
    <source>
        <dbReference type="HAMAP-Rule" id="MF_00144"/>
    </source>
</evidence>
<organism evidence="13 14">
    <name type="scientific">Candidatus Falkowbacteria bacterium RIFCSPLOWO2_02_FULL_45_21</name>
    <dbReference type="NCBI Taxonomy" id="1797989"/>
    <lineage>
        <taxon>Bacteria</taxon>
        <taxon>Candidatus Falkowiibacteriota</taxon>
    </lineage>
</organism>
<dbReference type="Gene3D" id="2.30.30.280">
    <property type="entry name" value="Adenine nucleotide alpha hydrolases-like domains"/>
    <property type="match status" value="1"/>
</dbReference>
<evidence type="ECO:0000313" key="13">
    <source>
        <dbReference type="EMBL" id="OGF24073.1"/>
    </source>
</evidence>
<evidence type="ECO:0000256" key="3">
    <source>
        <dbReference type="ARBA" id="ARBA00022679"/>
    </source>
</evidence>
<dbReference type="CDD" id="cd01998">
    <property type="entry name" value="MnmA_TRMU-like"/>
    <property type="match status" value="1"/>
</dbReference>
<keyword evidence="8" id="KW-1015">Disulfide bond</keyword>
<evidence type="ECO:0000256" key="5">
    <source>
        <dbReference type="ARBA" id="ARBA00022741"/>
    </source>
</evidence>
<dbReference type="GO" id="GO:0005524">
    <property type="term" value="F:ATP binding"/>
    <property type="evidence" value="ECO:0007669"/>
    <property type="project" value="UniProtKB-KW"/>
</dbReference>
<keyword evidence="2 10" id="KW-0820">tRNA-binding</keyword>
<keyword evidence="4 10" id="KW-0819">tRNA processing</keyword>
<feature type="domain" description="tRNA-specific 2-thiouridylase MnmA-like central" evidence="12">
    <location>
        <begin position="302"/>
        <end position="345"/>
    </location>
</feature>
<dbReference type="AlphaFoldDB" id="A0A1F5SC83"/>
<dbReference type="Pfam" id="PF20259">
    <property type="entry name" value="tRNA_Me_trans_M"/>
    <property type="match status" value="1"/>
</dbReference>
<dbReference type="STRING" id="1797989.A3H66_00865"/>
<feature type="active site" description="Nucleophile" evidence="10">
    <location>
        <position position="113"/>
    </location>
</feature>
<keyword evidence="5 10" id="KW-0547">Nucleotide-binding</keyword>
<comment type="function">
    <text evidence="10">Catalyzes the 2-thiolation of uridine at the wobble position (U34) of tRNA, leading to the formation of s(2)U34.</text>
</comment>
<evidence type="ECO:0000256" key="1">
    <source>
        <dbReference type="ARBA" id="ARBA00022490"/>
    </source>
</evidence>
<dbReference type="GO" id="GO:0002143">
    <property type="term" value="P:tRNA wobble position uridine thiolation"/>
    <property type="evidence" value="ECO:0007669"/>
    <property type="project" value="TreeGrafter"/>
</dbReference>
<dbReference type="SUPFAM" id="SSF52402">
    <property type="entry name" value="Adenine nucleotide alpha hydrolases-like"/>
    <property type="match status" value="1"/>
</dbReference>
<dbReference type="FunFam" id="2.40.30.10:FF:000023">
    <property type="entry name" value="tRNA-specific 2-thiouridylase MnmA"/>
    <property type="match status" value="1"/>
</dbReference>
<feature type="binding site" evidence="10">
    <location>
        <position position="38"/>
    </location>
    <ligand>
        <name>ATP</name>
        <dbReference type="ChEBI" id="CHEBI:30616"/>
    </ligand>
</feature>
<dbReference type="HAMAP" id="MF_00144">
    <property type="entry name" value="tRNA_thiouridyl_MnmA"/>
    <property type="match status" value="1"/>
</dbReference>
<evidence type="ECO:0000313" key="14">
    <source>
        <dbReference type="Proteomes" id="UP000178783"/>
    </source>
</evidence>
<accession>A0A1F5SC83</accession>
<feature type="active site" description="Cysteine persulfide intermediate" evidence="10">
    <location>
        <position position="232"/>
    </location>
</feature>
<keyword evidence="6 10" id="KW-0067">ATP-binding</keyword>
<comment type="caution">
    <text evidence="13">The sequence shown here is derived from an EMBL/GenBank/DDBJ whole genome shotgun (WGS) entry which is preliminary data.</text>
</comment>